<comment type="caution">
    <text evidence="2">The sequence shown here is derived from an EMBL/GenBank/DDBJ whole genome shotgun (WGS) entry which is preliminary data.</text>
</comment>
<name>A0A4R7PJB0_9FLAO</name>
<dbReference type="Gene3D" id="3.90.550.10">
    <property type="entry name" value="Spore Coat Polysaccharide Biosynthesis Protein SpsA, Chain A"/>
    <property type="match status" value="1"/>
</dbReference>
<evidence type="ECO:0000259" key="1">
    <source>
        <dbReference type="Pfam" id="PF00535"/>
    </source>
</evidence>
<evidence type="ECO:0000313" key="2">
    <source>
        <dbReference type="EMBL" id="TDU34407.1"/>
    </source>
</evidence>
<reference evidence="2 3" key="1">
    <citation type="submission" date="2019-03" db="EMBL/GenBank/DDBJ databases">
        <title>Genomic Encyclopedia of Archaeal and Bacterial Type Strains, Phase II (KMG-II): from individual species to whole genera.</title>
        <authorList>
            <person name="Goeker M."/>
        </authorList>
    </citation>
    <scope>NUCLEOTIDE SEQUENCE [LARGE SCALE GENOMIC DNA]</scope>
    <source>
        <strain evidence="2 3">DSM 28135</strain>
    </source>
</reference>
<keyword evidence="2" id="KW-0808">Transferase</keyword>
<keyword evidence="3" id="KW-1185">Reference proteome</keyword>
<feature type="domain" description="Glycosyltransferase 2-like" evidence="1">
    <location>
        <begin position="8"/>
        <end position="145"/>
    </location>
</feature>
<dbReference type="EMBL" id="SOBW01000009">
    <property type="protein sequence ID" value="TDU34407.1"/>
    <property type="molecule type" value="Genomic_DNA"/>
</dbReference>
<dbReference type="Pfam" id="PF00535">
    <property type="entry name" value="Glycos_transf_2"/>
    <property type="match status" value="1"/>
</dbReference>
<gene>
    <name evidence="2" type="ORF">BXY82_2728</name>
</gene>
<dbReference type="Proteomes" id="UP000294689">
    <property type="component" value="Unassembled WGS sequence"/>
</dbReference>
<dbReference type="OrthoDB" id="597270at2"/>
<dbReference type="PANTHER" id="PTHR22916">
    <property type="entry name" value="GLYCOSYLTRANSFERASE"/>
    <property type="match status" value="1"/>
</dbReference>
<proteinExistence type="predicted"/>
<dbReference type="PANTHER" id="PTHR22916:SF3">
    <property type="entry name" value="UDP-GLCNAC:BETAGAL BETA-1,3-N-ACETYLGLUCOSAMINYLTRANSFERASE-LIKE PROTEIN 1"/>
    <property type="match status" value="1"/>
</dbReference>
<evidence type="ECO:0000313" key="3">
    <source>
        <dbReference type="Proteomes" id="UP000294689"/>
    </source>
</evidence>
<dbReference type="InterPro" id="IPR001173">
    <property type="entry name" value="Glyco_trans_2-like"/>
</dbReference>
<protein>
    <submittedName>
        <fullName evidence="2">Glycosyltransferase involved in cell wall biosynthesis</fullName>
    </submittedName>
</protein>
<dbReference type="AlphaFoldDB" id="A0A4R7PJB0"/>
<sequence>MTNSSLVSIIIPTFNRAKYVGEALESIIAQTYTNWECIVVDDGSTDDTAEIMSTFCVNDPRIIFYKRPNDYPKGVNGARNFGLHKSKGVYIAFCDDDDFWLFDKLEKQIPIFQAHPEVGLVTGNIEFVNADGVRRGRVIKQTGNHGYVFEDLLFKNRLSMITPVLRREVFEKVGLFNTDFKISEDWEYWRRVAYYYPFYALPDVLACVRKHDANTSLIVSDTPYEQYFRYRELTKALLVWGEGRFTKADRQLIAEVEAKRYKHLIRNHCPGIGNKLQLFKRIIRNEVNAGCYFVYLLLRF</sequence>
<dbReference type="InterPro" id="IPR029044">
    <property type="entry name" value="Nucleotide-diphossugar_trans"/>
</dbReference>
<dbReference type="RefSeq" id="WP_133758741.1">
    <property type="nucleotide sequence ID" value="NZ_SOBW01000009.1"/>
</dbReference>
<accession>A0A4R7PJB0</accession>
<dbReference type="SUPFAM" id="SSF53448">
    <property type="entry name" value="Nucleotide-diphospho-sugar transferases"/>
    <property type="match status" value="1"/>
</dbReference>
<dbReference type="GO" id="GO:0016758">
    <property type="term" value="F:hexosyltransferase activity"/>
    <property type="evidence" value="ECO:0007669"/>
    <property type="project" value="UniProtKB-ARBA"/>
</dbReference>
<organism evidence="2 3">
    <name type="scientific">Gelidibacter sediminis</name>
    <dbReference type="NCBI Taxonomy" id="1608710"/>
    <lineage>
        <taxon>Bacteria</taxon>
        <taxon>Pseudomonadati</taxon>
        <taxon>Bacteroidota</taxon>
        <taxon>Flavobacteriia</taxon>
        <taxon>Flavobacteriales</taxon>
        <taxon>Flavobacteriaceae</taxon>
        <taxon>Gelidibacter</taxon>
    </lineage>
</organism>